<feature type="transmembrane region" description="Helical" evidence="1">
    <location>
        <begin position="224"/>
        <end position="244"/>
    </location>
</feature>
<dbReference type="InterPro" id="IPR025238">
    <property type="entry name" value="DUF4184"/>
</dbReference>
<reference evidence="3" key="1">
    <citation type="submission" date="2016-06" db="EMBL/GenBank/DDBJ databases">
        <authorList>
            <person name="Varghese N."/>
            <person name="Submissions Spin"/>
        </authorList>
    </citation>
    <scope>NUCLEOTIDE SEQUENCE [LARGE SCALE GENOMIC DNA]</scope>
    <source>
        <strain evidence="3">DSM 44151</strain>
    </source>
</reference>
<protein>
    <recommendedName>
        <fullName evidence="4">DUF4184 family protein</fullName>
    </recommendedName>
</protein>
<dbReference type="EMBL" id="FMIB01000002">
    <property type="protein sequence ID" value="SCL71758.1"/>
    <property type="molecule type" value="Genomic_DNA"/>
</dbReference>
<dbReference type="Pfam" id="PF13803">
    <property type="entry name" value="DUF4184"/>
    <property type="match status" value="1"/>
</dbReference>
<sequence>MPLTFPSHLAPVLPLKLWRPHWFDGVALSTGAVAPDVGYLFTGTALAPGLRTHTLGGLLWWCLPVALAYAWIVRRVIAGVAVHLPGQRLFGWPDHVALAGVRHPWQVTVCSALIGAFSHVAWDRVTHSDRWPRLLGIADFHALTGLYWWQLSDVTGTLGGGLLVAALAVRAARRHEIFEGVPPPGPRARPGVFWAVALAVTGLGTLLLPGLPAATVPAPAGVRLLHLAAAALIAGAAAAGALAAPPPEALRSHRLEDKQRPSG</sequence>
<keyword evidence="1" id="KW-1133">Transmembrane helix</keyword>
<keyword evidence="1" id="KW-0812">Transmembrane</keyword>
<dbReference type="RefSeq" id="WP_091321005.1">
    <property type="nucleotide sequence ID" value="NZ_FMIB01000002.1"/>
</dbReference>
<dbReference type="Proteomes" id="UP000198605">
    <property type="component" value="Unassembled WGS sequence"/>
</dbReference>
<feature type="transmembrane region" description="Helical" evidence="1">
    <location>
        <begin position="156"/>
        <end position="172"/>
    </location>
</feature>
<dbReference type="GeneID" id="43282666"/>
<accession>A0A1C6VZM4</accession>
<gene>
    <name evidence="2" type="ORF">GA0070603_6059</name>
</gene>
<feature type="transmembrane region" description="Helical" evidence="1">
    <location>
        <begin position="192"/>
        <end position="212"/>
    </location>
</feature>
<dbReference type="STRING" id="47854.GA0070603_6059"/>
<dbReference type="OrthoDB" id="8481923at2"/>
<proteinExistence type="predicted"/>
<evidence type="ECO:0008006" key="4">
    <source>
        <dbReference type="Google" id="ProtNLM"/>
    </source>
</evidence>
<keyword evidence="1" id="KW-0472">Membrane</keyword>
<evidence type="ECO:0000313" key="3">
    <source>
        <dbReference type="Proteomes" id="UP000198605"/>
    </source>
</evidence>
<evidence type="ECO:0000256" key="1">
    <source>
        <dbReference type="SAM" id="Phobius"/>
    </source>
</evidence>
<keyword evidence="3" id="KW-1185">Reference proteome</keyword>
<evidence type="ECO:0000313" key="2">
    <source>
        <dbReference type="EMBL" id="SCL71758.1"/>
    </source>
</evidence>
<feature type="transmembrane region" description="Helical" evidence="1">
    <location>
        <begin position="58"/>
        <end position="84"/>
    </location>
</feature>
<name>A0A1C6VZM4_9ACTN</name>
<dbReference type="AlphaFoldDB" id="A0A1C6VZM4"/>
<organism evidence="2 3">
    <name type="scientific">Micromonospora chersina</name>
    <dbReference type="NCBI Taxonomy" id="47854"/>
    <lineage>
        <taxon>Bacteria</taxon>
        <taxon>Bacillati</taxon>
        <taxon>Actinomycetota</taxon>
        <taxon>Actinomycetes</taxon>
        <taxon>Micromonosporales</taxon>
        <taxon>Micromonosporaceae</taxon>
        <taxon>Micromonospora</taxon>
    </lineage>
</organism>